<evidence type="ECO:0000256" key="4">
    <source>
        <dbReference type="ARBA" id="ARBA00023054"/>
    </source>
</evidence>
<comment type="subcellular location">
    <subcellularLocation>
        <location evidence="1">Nucleus</location>
    </subcellularLocation>
</comment>
<accession>A0AA38U059</accession>
<proteinExistence type="predicted"/>
<dbReference type="GO" id="GO:0005681">
    <property type="term" value="C:spliceosomal complex"/>
    <property type="evidence" value="ECO:0007669"/>
    <property type="project" value="TreeGrafter"/>
</dbReference>
<dbReference type="PANTHER" id="PTHR14978">
    <property type="entry name" value="BETA-CATENIN-LIKE PROTEIN 1 NUCLEAR ASSOCIATED PROTEIN"/>
    <property type="match status" value="1"/>
</dbReference>
<dbReference type="InterPro" id="IPR039678">
    <property type="entry name" value="CTNNBL1"/>
</dbReference>
<gene>
    <name evidence="7" type="ORF">OSB04_000697</name>
</gene>
<dbReference type="PANTHER" id="PTHR14978:SF0">
    <property type="entry name" value="BETA-CATENIN-LIKE PROTEIN 1"/>
    <property type="match status" value="1"/>
</dbReference>
<evidence type="ECO:0000256" key="1">
    <source>
        <dbReference type="ARBA" id="ARBA00004123"/>
    </source>
</evidence>
<dbReference type="Gene3D" id="1.25.10.10">
    <property type="entry name" value="Leucine-rich Repeat Variant"/>
    <property type="match status" value="1"/>
</dbReference>
<dbReference type="Pfam" id="PF08216">
    <property type="entry name" value="CTNNBL"/>
    <property type="match status" value="1"/>
</dbReference>
<evidence type="ECO:0000256" key="5">
    <source>
        <dbReference type="ARBA" id="ARBA00023242"/>
    </source>
</evidence>
<evidence type="ECO:0000256" key="2">
    <source>
        <dbReference type="ARBA" id="ARBA00022553"/>
    </source>
</evidence>
<dbReference type="EMBL" id="JARYMX010000001">
    <property type="protein sequence ID" value="KAJ9564731.1"/>
    <property type="molecule type" value="Genomic_DNA"/>
</dbReference>
<sequence length="105" mass="12216">MVMETWSCHGQGRAMKMMDEDEKYNRKLKPSLYSLQLIAVILGHIWTSDHPQIRARIELLLKQQKLTKKDVKDVLQEYHDNIGGLEGPDEKEKAQAKIRRFIAAL</sequence>
<keyword evidence="8" id="KW-1185">Reference proteome</keyword>
<evidence type="ECO:0000259" key="6">
    <source>
        <dbReference type="Pfam" id="PF08216"/>
    </source>
</evidence>
<name>A0AA38U059_9ASTR</name>
<dbReference type="Proteomes" id="UP001172457">
    <property type="component" value="Chromosome 1"/>
</dbReference>
<reference evidence="7" key="1">
    <citation type="submission" date="2023-03" db="EMBL/GenBank/DDBJ databases">
        <title>Chromosome-scale reference genome and RAD-based genetic map of yellow starthistle (Centaurea solstitialis) reveal putative structural variation and QTLs associated with invader traits.</title>
        <authorList>
            <person name="Reatini B."/>
            <person name="Cang F.A."/>
            <person name="Jiang Q."/>
            <person name="Mckibben M.T.W."/>
            <person name="Barker M.S."/>
            <person name="Rieseberg L.H."/>
            <person name="Dlugosch K.M."/>
        </authorList>
    </citation>
    <scope>NUCLEOTIDE SEQUENCE</scope>
    <source>
        <strain evidence="7">CAN-66</strain>
        <tissue evidence="7">Leaf</tissue>
    </source>
</reference>
<keyword evidence="2" id="KW-0597">Phosphoprotein</keyword>
<protein>
    <recommendedName>
        <fullName evidence="6">Beta-catenin-like protein 1 N-terminal domain-containing protein</fullName>
    </recommendedName>
</protein>
<evidence type="ECO:0000256" key="3">
    <source>
        <dbReference type="ARBA" id="ARBA00022737"/>
    </source>
</evidence>
<keyword evidence="5" id="KW-0539">Nucleus</keyword>
<evidence type="ECO:0000313" key="8">
    <source>
        <dbReference type="Proteomes" id="UP001172457"/>
    </source>
</evidence>
<evidence type="ECO:0000313" key="7">
    <source>
        <dbReference type="EMBL" id="KAJ9564731.1"/>
    </source>
</evidence>
<organism evidence="7 8">
    <name type="scientific">Centaurea solstitialis</name>
    <name type="common">yellow star-thistle</name>
    <dbReference type="NCBI Taxonomy" id="347529"/>
    <lineage>
        <taxon>Eukaryota</taxon>
        <taxon>Viridiplantae</taxon>
        <taxon>Streptophyta</taxon>
        <taxon>Embryophyta</taxon>
        <taxon>Tracheophyta</taxon>
        <taxon>Spermatophyta</taxon>
        <taxon>Magnoliopsida</taxon>
        <taxon>eudicotyledons</taxon>
        <taxon>Gunneridae</taxon>
        <taxon>Pentapetalae</taxon>
        <taxon>asterids</taxon>
        <taxon>campanulids</taxon>
        <taxon>Asterales</taxon>
        <taxon>Asteraceae</taxon>
        <taxon>Carduoideae</taxon>
        <taxon>Cardueae</taxon>
        <taxon>Centaureinae</taxon>
        <taxon>Centaurea</taxon>
    </lineage>
</organism>
<dbReference type="AlphaFoldDB" id="A0AA38U059"/>
<dbReference type="InterPro" id="IPR013180">
    <property type="entry name" value="CTNNBL1_N"/>
</dbReference>
<keyword evidence="3" id="KW-0677">Repeat</keyword>
<comment type="caution">
    <text evidence="7">The sequence shown here is derived from an EMBL/GenBank/DDBJ whole genome shotgun (WGS) entry which is preliminary data.</text>
</comment>
<keyword evidence="4" id="KW-0175">Coiled coil</keyword>
<feature type="domain" description="Beta-catenin-like protein 1 N-terminal" evidence="6">
    <location>
        <begin position="15"/>
        <end position="76"/>
    </location>
</feature>
<dbReference type="InterPro" id="IPR011989">
    <property type="entry name" value="ARM-like"/>
</dbReference>